<dbReference type="PANTHER" id="PTHR19372:SF7">
    <property type="entry name" value="SULFITE OXIDASE, MITOCHONDRIAL"/>
    <property type="match status" value="1"/>
</dbReference>
<dbReference type="EMBL" id="CAJOBA010039252">
    <property type="protein sequence ID" value="CAF4074592.1"/>
    <property type="molecule type" value="Genomic_DNA"/>
</dbReference>
<dbReference type="SUPFAM" id="SSF56524">
    <property type="entry name" value="Oxidoreductase molybdopterin-binding domain"/>
    <property type="match status" value="1"/>
</dbReference>
<dbReference type="GO" id="GO:0006790">
    <property type="term" value="P:sulfur compound metabolic process"/>
    <property type="evidence" value="ECO:0007669"/>
    <property type="project" value="TreeGrafter"/>
</dbReference>
<gene>
    <name evidence="1" type="ORF">OVA965_LOCUS27085</name>
    <name evidence="2" type="ORF">TMI583_LOCUS27828</name>
</gene>
<dbReference type="EMBL" id="CAJNOK010017695">
    <property type="protein sequence ID" value="CAF1268814.1"/>
    <property type="molecule type" value="Genomic_DNA"/>
</dbReference>
<reference evidence="1" key="1">
    <citation type="submission" date="2021-02" db="EMBL/GenBank/DDBJ databases">
        <authorList>
            <person name="Nowell W R."/>
        </authorList>
    </citation>
    <scope>NUCLEOTIDE SEQUENCE</scope>
</reference>
<evidence type="ECO:0000313" key="1">
    <source>
        <dbReference type="EMBL" id="CAF1268814.1"/>
    </source>
</evidence>
<accession>A0A8S2EP12</accession>
<dbReference type="Proteomes" id="UP000682733">
    <property type="component" value="Unassembled WGS sequence"/>
</dbReference>
<dbReference type="PRINTS" id="PR00407">
    <property type="entry name" value="EUMOPTERIN"/>
</dbReference>
<dbReference type="GO" id="GO:0043546">
    <property type="term" value="F:molybdopterin cofactor binding"/>
    <property type="evidence" value="ECO:0007669"/>
    <property type="project" value="TreeGrafter"/>
</dbReference>
<dbReference type="Proteomes" id="UP000677228">
    <property type="component" value="Unassembled WGS sequence"/>
</dbReference>
<sequence length="118" mass="13915">MDKKTKIVDVRDLNTPDNWIVRDPELIRLTGNHPFNCELPLTKLLQCSFWTPIRLHFVRNHGYVPKIDWNEHRVRVCGTLSGAFKMIALVYLTAKSKHRLCFPFLAWAHCWKRVAVNF</sequence>
<protein>
    <submittedName>
        <fullName evidence="1">Uncharacterized protein</fullName>
    </submittedName>
</protein>
<dbReference type="InterPro" id="IPR008335">
    <property type="entry name" value="Mopterin_OxRdtase_euk"/>
</dbReference>
<dbReference type="GO" id="GO:0020037">
    <property type="term" value="F:heme binding"/>
    <property type="evidence" value="ECO:0007669"/>
    <property type="project" value="TreeGrafter"/>
</dbReference>
<name>A0A8S2EP12_9BILA</name>
<dbReference type="AlphaFoldDB" id="A0A8S2EP12"/>
<evidence type="ECO:0000313" key="3">
    <source>
        <dbReference type="Proteomes" id="UP000677228"/>
    </source>
</evidence>
<organism evidence="1 3">
    <name type="scientific">Didymodactylos carnosus</name>
    <dbReference type="NCBI Taxonomy" id="1234261"/>
    <lineage>
        <taxon>Eukaryota</taxon>
        <taxon>Metazoa</taxon>
        <taxon>Spiralia</taxon>
        <taxon>Gnathifera</taxon>
        <taxon>Rotifera</taxon>
        <taxon>Eurotatoria</taxon>
        <taxon>Bdelloidea</taxon>
        <taxon>Philodinida</taxon>
        <taxon>Philodinidae</taxon>
        <taxon>Didymodactylos</taxon>
    </lineage>
</organism>
<dbReference type="InterPro" id="IPR036374">
    <property type="entry name" value="OxRdtase_Mopterin-bd_sf"/>
</dbReference>
<dbReference type="PANTHER" id="PTHR19372">
    <property type="entry name" value="SULFITE REDUCTASE"/>
    <property type="match status" value="1"/>
</dbReference>
<dbReference type="GO" id="GO:0008482">
    <property type="term" value="F:sulfite oxidase activity"/>
    <property type="evidence" value="ECO:0007669"/>
    <property type="project" value="TreeGrafter"/>
</dbReference>
<comment type="caution">
    <text evidence="1">The sequence shown here is derived from an EMBL/GenBank/DDBJ whole genome shotgun (WGS) entry which is preliminary data.</text>
</comment>
<evidence type="ECO:0000313" key="2">
    <source>
        <dbReference type="EMBL" id="CAF4074592.1"/>
    </source>
</evidence>
<dbReference type="Gene3D" id="3.90.420.10">
    <property type="entry name" value="Oxidoreductase, molybdopterin-binding domain"/>
    <property type="match status" value="1"/>
</dbReference>
<proteinExistence type="predicted"/>